<gene>
    <name evidence="1" type="ORF">ACFQ4C_28170</name>
</gene>
<dbReference type="Proteomes" id="UP001597116">
    <property type="component" value="Unassembled WGS sequence"/>
</dbReference>
<evidence type="ECO:0000313" key="1">
    <source>
        <dbReference type="EMBL" id="MFD1145038.1"/>
    </source>
</evidence>
<name>A0ABW3QKV0_9BACT</name>
<proteinExistence type="predicted"/>
<dbReference type="EMBL" id="JBHTLP010000024">
    <property type="protein sequence ID" value="MFD1145038.1"/>
    <property type="molecule type" value="Genomic_DNA"/>
</dbReference>
<reference evidence="2" key="1">
    <citation type="journal article" date="2019" name="Int. J. Syst. Evol. Microbiol.">
        <title>The Global Catalogue of Microorganisms (GCM) 10K type strain sequencing project: providing services to taxonomists for standard genome sequencing and annotation.</title>
        <authorList>
            <consortium name="The Broad Institute Genomics Platform"/>
            <consortium name="The Broad Institute Genome Sequencing Center for Infectious Disease"/>
            <person name="Wu L."/>
            <person name="Ma J."/>
        </authorList>
    </citation>
    <scope>NUCLEOTIDE SEQUENCE [LARGE SCALE GENOMIC DNA]</scope>
    <source>
        <strain evidence="2">CCUG 55608</strain>
    </source>
</reference>
<sequence length="119" mass="13353">MKTLLLVLSLPLLMATCQKTPSEQEVPVSADCRSYTGWKKATDLHEVSGIVVNEADQSQTSSWVYIRADETTRYFACNLPEQARKTGTRVVFDADEFMPPPTVRLAGIPVKLQKLRIVR</sequence>
<keyword evidence="2" id="KW-1185">Reference proteome</keyword>
<evidence type="ECO:0000313" key="2">
    <source>
        <dbReference type="Proteomes" id="UP001597116"/>
    </source>
</evidence>
<evidence type="ECO:0008006" key="3">
    <source>
        <dbReference type="Google" id="ProtNLM"/>
    </source>
</evidence>
<organism evidence="1 2">
    <name type="scientific">Larkinella insperata</name>
    <dbReference type="NCBI Taxonomy" id="332158"/>
    <lineage>
        <taxon>Bacteria</taxon>
        <taxon>Pseudomonadati</taxon>
        <taxon>Bacteroidota</taxon>
        <taxon>Cytophagia</taxon>
        <taxon>Cytophagales</taxon>
        <taxon>Spirosomataceae</taxon>
        <taxon>Larkinella</taxon>
    </lineage>
</organism>
<dbReference type="RefSeq" id="WP_265994099.1">
    <property type="nucleotide sequence ID" value="NZ_CP110973.1"/>
</dbReference>
<comment type="caution">
    <text evidence="1">The sequence shown here is derived from an EMBL/GenBank/DDBJ whole genome shotgun (WGS) entry which is preliminary data.</text>
</comment>
<accession>A0ABW3QKV0</accession>
<protein>
    <recommendedName>
        <fullName evidence="3">Lipoprotein</fullName>
    </recommendedName>
</protein>